<dbReference type="PANTHER" id="PTHR11439">
    <property type="entry name" value="GAG-POL-RELATED RETROTRANSPOSON"/>
    <property type="match status" value="1"/>
</dbReference>
<protein>
    <recommendedName>
        <fullName evidence="1">Reverse transcriptase Ty1/copia-type domain-containing protein</fullName>
    </recommendedName>
</protein>
<evidence type="ECO:0000259" key="1">
    <source>
        <dbReference type="Pfam" id="PF07727"/>
    </source>
</evidence>
<dbReference type="PANTHER" id="PTHR11439:SF455">
    <property type="entry name" value="RLK (RECEPTOR-LIKE PROTEIN KINASE) 8, PUTATIVE-RELATED"/>
    <property type="match status" value="1"/>
</dbReference>
<comment type="caution">
    <text evidence="2">The sequence shown here is derived from an EMBL/GenBank/DDBJ whole genome shotgun (WGS) entry which is preliminary data.</text>
</comment>
<dbReference type="InterPro" id="IPR043502">
    <property type="entry name" value="DNA/RNA_pol_sf"/>
</dbReference>
<dbReference type="Proteomes" id="UP000235145">
    <property type="component" value="Unassembled WGS sequence"/>
</dbReference>
<keyword evidence="3" id="KW-1185">Reference proteome</keyword>
<dbReference type="SUPFAM" id="SSF56672">
    <property type="entry name" value="DNA/RNA polymerases"/>
    <property type="match status" value="1"/>
</dbReference>
<sequence length="681" mass="78416">MSNYARTPRILFIGGWNFPVRGVYACTRGVHASEIVTACFIRSVDTLRCTRGILRMNPMIRPSDNAGFSIKIKYKIFNKLRKFISSSYELRFRRSLYPREEPTTPSSESPNDLNPVLKVKSLADIYRSTTPHSLPHGLVATKSDELFYEPRTFKQASKLPHWQCAMQEEITSLHKNNTWHLVPPQQEMNVVGCKWIFKVKRKSDGSLERHKARLVAQGFTHQEGLDYAETFIPMVKPSTIRTILSIAHAQRWDIQQLDVRNAFLNGILHEDVYMKQPPGFVSNSFPNHVCKLDRALYGLKQSPRAWFQRLHDFLLRLGFFNIQSDSSLFIRHTKEATTVLLVYVDDIIVTGSFPSMVASVIDAICETFDSRRLGDLHYFLGIEATRNAHTLHLRQTKYALDLLERCYQYRSMVGGLQYLTLTRPDITFSVNEVCQFMHQPRTSHLQATKNILRFIKGTIQEGLSFYPSNTFDIRAYSDSDWAGDPNDRRSTTGACVYIGPNLVSWIAKKQSTVSWSSSEAEYHALATTTAELRWFSYLFHELNIFLHPPSLFCDNLSTLHMARNPVFHACTHHKIDYHFIRELTRWVFCFSTFFSNLSSSLFQFILFAVVLHSLSEFMLAMNEDRAMDMFDAEIVNEGSIDELEAISKLANQCLDFSINNRPRMVEVFSELEAIQLLPVAR</sequence>
<reference evidence="2 3" key="1">
    <citation type="journal article" date="2017" name="Nat. Commun.">
        <title>Genome assembly with in vitro proximity ligation data and whole-genome triplication in lettuce.</title>
        <authorList>
            <person name="Reyes-Chin-Wo S."/>
            <person name="Wang Z."/>
            <person name="Yang X."/>
            <person name="Kozik A."/>
            <person name="Arikit S."/>
            <person name="Song C."/>
            <person name="Xia L."/>
            <person name="Froenicke L."/>
            <person name="Lavelle D.O."/>
            <person name="Truco M.J."/>
            <person name="Xia R."/>
            <person name="Zhu S."/>
            <person name="Xu C."/>
            <person name="Xu H."/>
            <person name="Xu X."/>
            <person name="Cox K."/>
            <person name="Korf I."/>
            <person name="Meyers B.C."/>
            <person name="Michelmore R.W."/>
        </authorList>
    </citation>
    <scope>NUCLEOTIDE SEQUENCE [LARGE SCALE GENOMIC DNA]</scope>
    <source>
        <strain evidence="3">cv. Salinas</strain>
        <tissue evidence="2">Seedlings</tissue>
    </source>
</reference>
<dbReference type="AlphaFoldDB" id="A0A9R1UY04"/>
<organism evidence="2 3">
    <name type="scientific">Lactuca sativa</name>
    <name type="common">Garden lettuce</name>
    <dbReference type="NCBI Taxonomy" id="4236"/>
    <lineage>
        <taxon>Eukaryota</taxon>
        <taxon>Viridiplantae</taxon>
        <taxon>Streptophyta</taxon>
        <taxon>Embryophyta</taxon>
        <taxon>Tracheophyta</taxon>
        <taxon>Spermatophyta</taxon>
        <taxon>Magnoliopsida</taxon>
        <taxon>eudicotyledons</taxon>
        <taxon>Gunneridae</taxon>
        <taxon>Pentapetalae</taxon>
        <taxon>asterids</taxon>
        <taxon>campanulids</taxon>
        <taxon>Asterales</taxon>
        <taxon>Asteraceae</taxon>
        <taxon>Cichorioideae</taxon>
        <taxon>Cichorieae</taxon>
        <taxon>Lactucinae</taxon>
        <taxon>Lactuca</taxon>
    </lineage>
</organism>
<proteinExistence type="predicted"/>
<feature type="domain" description="Reverse transcriptase Ty1/copia-type" evidence="1">
    <location>
        <begin position="176"/>
        <end position="404"/>
    </location>
</feature>
<dbReference type="EMBL" id="NBSK02000007">
    <property type="protein sequence ID" value="KAJ0196282.1"/>
    <property type="molecule type" value="Genomic_DNA"/>
</dbReference>
<gene>
    <name evidence="2" type="ORF">LSAT_V11C700351460</name>
</gene>
<evidence type="ECO:0000313" key="2">
    <source>
        <dbReference type="EMBL" id="KAJ0196282.1"/>
    </source>
</evidence>
<dbReference type="CDD" id="cd09272">
    <property type="entry name" value="RNase_HI_RT_Ty1"/>
    <property type="match status" value="1"/>
</dbReference>
<accession>A0A9R1UY04</accession>
<evidence type="ECO:0000313" key="3">
    <source>
        <dbReference type="Proteomes" id="UP000235145"/>
    </source>
</evidence>
<dbReference type="Pfam" id="PF07727">
    <property type="entry name" value="RVT_2"/>
    <property type="match status" value="1"/>
</dbReference>
<name>A0A9R1UY04_LACSA</name>
<dbReference type="InterPro" id="IPR013103">
    <property type="entry name" value="RVT_2"/>
</dbReference>